<gene>
    <name evidence="2" type="ORF">GP486_007048</name>
</gene>
<dbReference type="Proteomes" id="UP000750711">
    <property type="component" value="Unassembled WGS sequence"/>
</dbReference>
<evidence type="ECO:0000313" key="2">
    <source>
        <dbReference type="EMBL" id="KAH0551735.1"/>
    </source>
</evidence>
<comment type="caution">
    <text evidence="2">The sequence shown here is derived from an EMBL/GenBank/DDBJ whole genome shotgun (WGS) entry which is preliminary data.</text>
</comment>
<accession>A0A9P8IGF2</accession>
<evidence type="ECO:0000256" key="1">
    <source>
        <dbReference type="SAM" id="MobiDB-lite"/>
    </source>
</evidence>
<evidence type="ECO:0000313" key="3">
    <source>
        <dbReference type="Proteomes" id="UP000750711"/>
    </source>
</evidence>
<dbReference type="EMBL" id="JAGHQM010001808">
    <property type="protein sequence ID" value="KAH0551735.1"/>
    <property type="molecule type" value="Genomic_DNA"/>
</dbReference>
<dbReference type="AlphaFoldDB" id="A0A9P8IGF2"/>
<feature type="region of interest" description="Disordered" evidence="1">
    <location>
        <begin position="219"/>
        <end position="255"/>
    </location>
</feature>
<keyword evidence="3" id="KW-1185">Reference proteome</keyword>
<protein>
    <submittedName>
        <fullName evidence="2">Uncharacterized protein</fullName>
    </submittedName>
</protein>
<organism evidence="2 3">
    <name type="scientific">Trichoglossum hirsutum</name>
    <dbReference type="NCBI Taxonomy" id="265104"/>
    <lineage>
        <taxon>Eukaryota</taxon>
        <taxon>Fungi</taxon>
        <taxon>Dikarya</taxon>
        <taxon>Ascomycota</taxon>
        <taxon>Pezizomycotina</taxon>
        <taxon>Geoglossomycetes</taxon>
        <taxon>Geoglossales</taxon>
        <taxon>Geoglossaceae</taxon>
        <taxon>Trichoglossum</taxon>
    </lineage>
</organism>
<feature type="compositionally biased region" description="Polar residues" evidence="1">
    <location>
        <begin position="233"/>
        <end position="245"/>
    </location>
</feature>
<sequence length="255" mass="29179">MAPRGKRRYSDLLTRKEKRIKHEHAEQLRLGLAAEGAELETKAARKAKYLRRRPTYALAYTPIYWGTQIPGNAASAGEAWPELKDGSLVTEKHKRISPYLRLSPPRADDRKHISMYEAIGISEDDLNRDRNERHIRETEKLTESYQRMGLDEKMEVVDENIGDLEHTWEMPQTEEDNPNPAYQSIGYGEAEVGYTVTGNGKHTQSEQRMEAEIRCMVIRGDNRTQNERHMRKTNTPAASDQSSRYPGSPGSPIDL</sequence>
<reference evidence="2" key="1">
    <citation type="submission" date="2021-03" db="EMBL/GenBank/DDBJ databases">
        <title>Comparative genomics and phylogenomic investigation of the class Geoglossomycetes provide insights into ecological specialization and systematics.</title>
        <authorList>
            <person name="Melie T."/>
            <person name="Pirro S."/>
            <person name="Miller A.N."/>
            <person name="Quandt A."/>
        </authorList>
    </citation>
    <scope>NUCLEOTIDE SEQUENCE</scope>
    <source>
        <strain evidence="2">CAQ_001_2017</strain>
    </source>
</reference>
<name>A0A9P8IGF2_9PEZI</name>
<proteinExistence type="predicted"/>